<feature type="domain" description="BTB" evidence="1">
    <location>
        <begin position="249"/>
        <end position="330"/>
    </location>
</feature>
<evidence type="ECO:0000313" key="2">
    <source>
        <dbReference type="EMBL" id="PCH36302.1"/>
    </source>
</evidence>
<evidence type="ECO:0000313" key="3">
    <source>
        <dbReference type="Proteomes" id="UP000218811"/>
    </source>
</evidence>
<dbReference type="AlphaFoldDB" id="A0A2H3J237"/>
<dbReference type="Gene3D" id="3.30.710.10">
    <property type="entry name" value="Potassium Channel Kv1.1, Chain A"/>
    <property type="match status" value="2"/>
</dbReference>
<dbReference type="EMBL" id="KB467876">
    <property type="protein sequence ID" value="PCH36302.1"/>
    <property type="molecule type" value="Genomic_DNA"/>
</dbReference>
<name>A0A2H3J237_WOLCO</name>
<dbReference type="SMART" id="SM00225">
    <property type="entry name" value="BTB"/>
    <property type="match status" value="1"/>
</dbReference>
<keyword evidence="3" id="KW-1185">Reference proteome</keyword>
<organism evidence="2 3">
    <name type="scientific">Wolfiporia cocos (strain MD-104)</name>
    <name type="common">Brown rot fungus</name>
    <dbReference type="NCBI Taxonomy" id="742152"/>
    <lineage>
        <taxon>Eukaryota</taxon>
        <taxon>Fungi</taxon>
        <taxon>Dikarya</taxon>
        <taxon>Basidiomycota</taxon>
        <taxon>Agaricomycotina</taxon>
        <taxon>Agaricomycetes</taxon>
        <taxon>Polyporales</taxon>
        <taxon>Phaeolaceae</taxon>
        <taxon>Wolfiporia</taxon>
    </lineage>
</organism>
<feature type="domain" description="BTB" evidence="1">
    <location>
        <begin position="27"/>
        <end position="103"/>
    </location>
</feature>
<accession>A0A2H3J237</accession>
<gene>
    <name evidence="2" type="ORF">WOLCODRAFT_166828</name>
</gene>
<proteinExistence type="predicted"/>
<dbReference type="Proteomes" id="UP000218811">
    <property type="component" value="Unassembled WGS sequence"/>
</dbReference>
<evidence type="ECO:0000259" key="1">
    <source>
        <dbReference type="PROSITE" id="PS50097"/>
    </source>
</evidence>
<protein>
    <recommendedName>
        <fullName evidence="1">BTB domain-containing protein</fullName>
    </recommendedName>
</protein>
<dbReference type="PROSITE" id="PS50097">
    <property type="entry name" value="BTB"/>
    <property type="match status" value="2"/>
</dbReference>
<dbReference type="InterPro" id="IPR000210">
    <property type="entry name" value="BTB/POZ_dom"/>
</dbReference>
<dbReference type="InterPro" id="IPR011333">
    <property type="entry name" value="SKP1/BTB/POZ_sf"/>
</dbReference>
<sequence>MAGCGGHLLSGTGLAMGTHRFAPQSTTDVILASSDNIAFFAHASVLSELSPVFNAMFSQHRASKVSGRISRAPTVSSNTAGEHAVLHMPDSSSVLEILLSLCYPDLAPAVSRLSDLRGTLDAASRLRIVSAIDWCRERLLGFAQYGPLQVFALACRHKFEDVAFEAAKEICAQEIIYDVLYPTYSELPHEEGFTAGALWRLAKFGKKEGVVPQPYSFIYPPEERSSTSDAYNHDPILSSDTNQFNSADADVILRTSDGADFRVHKVVIDEASKVLSAMIDHVSASFASSERHPRSLRQRRHIPIINLGEQCDIVALLLQLYYPSTAPLSDDV</sequence>
<dbReference type="Pfam" id="PF00651">
    <property type="entry name" value="BTB"/>
    <property type="match status" value="1"/>
</dbReference>
<dbReference type="OrthoDB" id="3357985at2759"/>
<dbReference type="SUPFAM" id="SSF54695">
    <property type="entry name" value="POZ domain"/>
    <property type="match status" value="1"/>
</dbReference>
<reference evidence="2 3" key="1">
    <citation type="journal article" date="2012" name="Science">
        <title>The Paleozoic origin of enzymatic lignin decomposition reconstructed from 31 fungal genomes.</title>
        <authorList>
            <person name="Floudas D."/>
            <person name="Binder M."/>
            <person name="Riley R."/>
            <person name="Barry K."/>
            <person name="Blanchette R.A."/>
            <person name="Henrissat B."/>
            <person name="Martinez A.T."/>
            <person name="Otillar R."/>
            <person name="Spatafora J.W."/>
            <person name="Yadav J.S."/>
            <person name="Aerts A."/>
            <person name="Benoit I."/>
            <person name="Boyd A."/>
            <person name="Carlson A."/>
            <person name="Copeland A."/>
            <person name="Coutinho P.M."/>
            <person name="de Vries R.P."/>
            <person name="Ferreira P."/>
            <person name="Findley K."/>
            <person name="Foster B."/>
            <person name="Gaskell J."/>
            <person name="Glotzer D."/>
            <person name="Gorecki P."/>
            <person name="Heitman J."/>
            <person name="Hesse C."/>
            <person name="Hori C."/>
            <person name="Igarashi K."/>
            <person name="Jurgens J.A."/>
            <person name="Kallen N."/>
            <person name="Kersten P."/>
            <person name="Kohler A."/>
            <person name="Kuees U."/>
            <person name="Kumar T.K.A."/>
            <person name="Kuo A."/>
            <person name="LaButti K."/>
            <person name="Larrondo L.F."/>
            <person name="Lindquist E."/>
            <person name="Ling A."/>
            <person name="Lombard V."/>
            <person name="Lucas S."/>
            <person name="Lundell T."/>
            <person name="Martin R."/>
            <person name="McLaughlin D.J."/>
            <person name="Morgenstern I."/>
            <person name="Morin E."/>
            <person name="Murat C."/>
            <person name="Nagy L.G."/>
            <person name="Nolan M."/>
            <person name="Ohm R.A."/>
            <person name="Patyshakuliyeva A."/>
            <person name="Rokas A."/>
            <person name="Ruiz-Duenas F.J."/>
            <person name="Sabat G."/>
            <person name="Salamov A."/>
            <person name="Samejima M."/>
            <person name="Schmutz J."/>
            <person name="Slot J.C."/>
            <person name="St John F."/>
            <person name="Stenlid J."/>
            <person name="Sun H."/>
            <person name="Sun S."/>
            <person name="Syed K."/>
            <person name="Tsang A."/>
            <person name="Wiebenga A."/>
            <person name="Young D."/>
            <person name="Pisabarro A."/>
            <person name="Eastwood D.C."/>
            <person name="Martin F."/>
            <person name="Cullen D."/>
            <person name="Grigoriev I.V."/>
            <person name="Hibbett D.S."/>
        </authorList>
    </citation>
    <scope>NUCLEOTIDE SEQUENCE [LARGE SCALE GENOMIC DNA]</scope>
    <source>
        <strain evidence="2 3">MD-104</strain>
    </source>
</reference>